<dbReference type="Pfam" id="PF02481">
    <property type="entry name" value="DNA_processg_A"/>
    <property type="match status" value="1"/>
</dbReference>
<evidence type="ECO:0000259" key="2">
    <source>
        <dbReference type="Pfam" id="PF02481"/>
    </source>
</evidence>
<sequence length="300" mass="34531">MELQSFRLCHLHVSVQGNRRILRTLLHNDPQLEEPYRWTLSQWMKACSISYEKARKILDMLHQKQAKKQTLYYMQTQQLISMFDPHFPSSLRHIPDPPFVLYIRGHINLLHNISLSVVGTRKPSKRAYPNMKHILQPVIENKCVIVSGLALGIDTYAHKLAIETGGKTIGVLAFGFNHCYPLENHYLMQEMSEDHLLLSEYPPNTRPQKWHFPERNRIISGISFATFVVEAKERSGSLITADQALDQGKEVYAMPGDVSSILSVGCHKLIQQGAKLVQNTRDIMEDFVAEQEKQRRIMSE</sequence>
<dbReference type="PANTHER" id="PTHR43022:SF1">
    <property type="entry name" value="PROTEIN SMF"/>
    <property type="match status" value="1"/>
</dbReference>
<dbReference type="Gene3D" id="3.40.50.450">
    <property type="match status" value="1"/>
</dbReference>
<comment type="caution">
    <text evidence="3">The sequence shown here is derived from an EMBL/GenBank/DDBJ whole genome shotgun (WGS) entry which is preliminary data.</text>
</comment>
<dbReference type="STRING" id="1385512.N784_07275"/>
<dbReference type="RefSeq" id="WP_036832002.1">
    <property type="nucleotide sequence ID" value="NZ_AVPG01000002.1"/>
</dbReference>
<feature type="domain" description="Smf/DprA SLOG" evidence="2">
    <location>
        <begin position="79"/>
        <end position="287"/>
    </location>
</feature>
<accession>A0A0A5GBG2</accession>
<dbReference type="SUPFAM" id="SSF102405">
    <property type="entry name" value="MCP/YpsA-like"/>
    <property type="match status" value="1"/>
</dbReference>
<protein>
    <recommendedName>
        <fullName evidence="2">Smf/DprA SLOG domain-containing protein</fullName>
    </recommendedName>
</protein>
<dbReference type="GO" id="GO:0009294">
    <property type="term" value="P:DNA-mediated transformation"/>
    <property type="evidence" value="ECO:0007669"/>
    <property type="project" value="InterPro"/>
</dbReference>
<evidence type="ECO:0000256" key="1">
    <source>
        <dbReference type="ARBA" id="ARBA00006525"/>
    </source>
</evidence>
<evidence type="ECO:0000313" key="3">
    <source>
        <dbReference type="EMBL" id="KGX88460.1"/>
    </source>
</evidence>
<evidence type="ECO:0000313" key="4">
    <source>
        <dbReference type="Proteomes" id="UP000030401"/>
    </source>
</evidence>
<comment type="similarity">
    <text evidence="1">Belongs to the DprA/Smf family.</text>
</comment>
<dbReference type="AlphaFoldDB" id="A0A0A5GBG2"/>
<dbReference type="Proteomes" id="UP000030401">
    <property type="component" value="Unassembled WGS sequence"/>
</dbReference>
<reference evidence="3 4" key="1">
    <citation type="submission" date="2013-08" db="EMBL/GenBank/DDBJ databases">
        <authorList>
            <person name="Huang J."/>
            <person name="Wang G."/>
        </authorList>
    </citation>
    <scope>NUCLEOTIDE SEQUENCE [LARGE SCALE GENOMIC DNA]</scope>
    <source>
        <strain evidence="3 4">JSM 072002</strain>
    </source>
</reference>
<dbReference type="OrthoDB" id="9785707at2"/>
<dbReference type="eggNOG" id="COG0758">
    <property type="taxonomic scope" value="Bacteria"/>
</dbReference>
<gene>
    <name evidence="3" type="ORF">N784_07275</name>
</gene>
<dbReference type="PANTHER" id="PTHR43022">
    <property type="entry name" value="PROTEIN SMF"/>
    <property type="match status" value="1"/>
</dbReference>
<name>A0A0A5GBG2_9BACI</name>
<dbReference type="NCBIfam" id="TIGR00732">
    <property type="entry name" value="dprA"/>
    <property type="match status" value="1"/>
</dbReference>
<keyword evidence="4" id="KW-1185">Reference proteome</keyword>
<organism evidence="3 4">
    <name type="scientific">Pontibacillus litoralis JSM 072002</name>
    <dbReference type="NCBI Taxonomy" id="1385512"/>
    <lineage>
        <taxon>Bacteria</taxon>
        <taxon>Bacillati</taxon>
        <taxon>Bacillota</taxon>
        <taxon>Bacilli</taxon>
        <taxon>Bacillales</taxon>
        <taxon>Bacillaceae</taxon>
        <taxon>Pontibacillus</taxon>
    </lineage>
</organism>
<dbReference type="EMBL" id="AVPG01000002">
    <property type="protein sequence ID" value="KGX88460.1"/>
    <property type="molecule type" value="Genomic_DNA"/>
</dbReference>
<proteinExistence type="inferred from homology"/>
<dbReference type="InterPro" id="IPR003488">
    <property type="entry name" value="DprA"/>
</dbReference>
<dbReference type="InterPro" id="IPR057666">
    <property type="entry name" value="DrpA_SLOG"/>
</dbReference>